<dbReference type="InterPro" id="IPR014509">
    <property type="entry name" value="YjdF-like"/>
</dbReference>
<feature type="transmembrane region" description="Helical" evidence="1">
    <location>
        <begin position="325"/>
        <end position="345"/>
    </location>
</feature>
<dbReference type="AlphaFoldDB" id="A0A0M9AM95"/>
<keyword evidence="1" id="KW-0812">Transmembrane</keyword>
<keyword evidence="3" id="KW-1185">Reference proteome</keyword>
<gene>
    <name evidence="2" type="ORF">AMS69_06390</name>
</gene>
<evidence type="ECO:0000256" key="1">
    <source>
        <dbReference type="SAM" id="Phobius"/>
    </source>
</evidence>
<accession>A0A0M9AM95</accession>
<dbReference type="Proteomes" id="UP000037729">
    <property type="component" value="Unassembled WGS sequence"/>
</dbReference>
<name>A0A0M9AM95_9EURY</name>
<proteinExistence type="predicted"/>
<reference evidence="2 3" key="1">
    <citation type="submission" date="2015-08" db="EMBL/GenBank/DDBJ databases">
        <title>Genomes of Isolates from Cabo Rojo, PR.</title>
        <authorList>
            <person name="Sanchez-Nieves R.L."/>
            <person name="Montalvo-Rodriguez R."/>
        </authorList>
    </citation>
    <scope>NUCLEOTIDE SEQUENCE [LARGE SCALE GENOMIC DNA]</scope>
    <source>
        <strain evidence="2 3">SL3</strain>
    </source>
</reference>
<sequence length="410" mass="42721">MGSLQSLIGPHRLDALGAWTVTGILIGGVGRFLAGGEFDWAVLTALLVAIAVTVPFATRNLETTVPAELLGLVAVPVLVRTFGGFPQVTPFLVIAGVALLLAVVLDACTSLTMTPRFATVFVVIVTMAVAGVWAVGIYATDTLLGTAFLDGQTELMWDLVTATAAGIVAGVVFEVYFERSARIARLRVSGADPSERDQSGASLPGDGKHHRIAVRTLQAVLGVISAFALVRSNVTLFVNTGGPLAITFLPALFRREYGYAMDTGLVLWITVASTLHAAGALELYEAFGWYDSLAHAVSASLVAGVGYAIARAVERHSGVVDFNRGFRATFVVLFVLAVGVGWEILEFASGGLASVVGGEAVLAQYGTSDIVNDLVFNTVGALVVAGWSTAHFEGIAARLTGRVGRLAGGD</sequence>
<dbReference type="STRING" id="1705562.AMS69_06390"/>
<evidence type="ECO:0000313" key="2">
    <source>
        <dbReference type="EMBL" id="KOX93551.1"/>
    </source>
</evidence>
<feature type="transmembrane region" description="Helical" evidence="1">
    <location>
        <begin position="265"/>
        <end position="287"/>
    </location>
</feature>
<feature type="transmembrane region" description="Helical" evidence="1">
    <location>
        <begin position="159"/>
        <end position="177"/>
    </location>
</feature>
<protein>
    <submittedName>
        <fullName evidence="2">Uncharacterized protein</fullName>
    </submittedName>
</protein>
<organism evidence="2 3">
    <name type="scientific">Haloarcula rubripromontorii</name>
    <dbReference type="NCBI Taxonomy" id="1705562"/>
    <lineage>
        <taxon>Archaea</taxon>
        <taxon>Methanobacteriati</taxon>
        <taxon>Methanobacteriota</taxon>
        <taxon>Stenosarchaea group</taxon>
        <taxon>Halobacteria</taxon>
        <taxon>Halobacteriales</taxon>
        <taxon>Haloarculaceae</taxon>
        <taxon>Haloarcula</taxon>
    </lineage>
</organism>
<keyword evidence="1" id="KW-1133">Transmembrane helix</keyword>
<feature type="transmembrane region" description="Helical" evidence="1">
    <location>
        <begin position="12"/>
        <end position="34"/>
    </location>
</feature>
<feature type="transmembrane region" description="Helical" evidence="1">
    <location>
        <begin position="117"/>
        <end position="139"/>
    </location>
</feature>
<dbReference type="PATRIC" id="fig|1705562.3.peg.2334"/>
<feature type="transmembrane region" description="Helical" evidence="1">
    <location>
        <begin position="40"/>
        <end position="58"/>
    </location>
</feature>
<keyword evidence="1" id="KW-0472">Membrane</keyword>
<dbReference type="RefSeq" id="WP_053967245.1">
    <property type="nucleotide sequence ID" value="NZ_LIUF01000002.1"/>
</dbReference>
<feature type="transmembrane region" description="Helical" evidence="1">
    <location>
        <begin position="293"/>
        <end position="313"/>
    </location>
</feature>
<dbReference type="OrthoDB" id="221798at2157"/>
<feature type="transmembrane region" description="Helical" evidence="1">
    <location>
        <begin position="88"/>
        <end position="105"/>
    </location>
</feature>
<dbReference type="EMBL" id="LIUF01000002">
    <property type="protein sequence ID" value="KOX93551.1"/>
    <property type="molecule type" value="Genomic_DNA"/>
</dbReference>
<dbReference type="Pfam" id="PF09997">
    <property type="entry name" value="DUF2238"/>
    <property type="match status" value="1"/>
</dbReference>
<comment type="caution">
    <text evidence="2">The sequence shown here is derived from an EMBL/GenBank/DDBJ whole genome shotgun (WGS) entry which is preliminary data.</text>
</comment>
<evidence type="ECO:0000313" key="3">
    <source>
        <dbReference type="Proteomes" id="UP000037729"/>
    </source>
</evidence>